<dbReference type="InterPro" id="IPR001214">
    <property type="entry name" value="SET_dom"/>
</dbReference>
<dbReference type="SUPFAM" id="SSF82199">
    <property type="entry name" value="SET domain"/>
    <property type="match status" value="1"/>
</dbReference>
<dbReference type="EMBL" id="CAJNNV010027841">
    <property type="protein sequence ID" value="CAE8621894.1"/>
    <property type="molecule type" value="Genomic_DNA"/>
</dbReference>
<evidence type="ECO:0000313" key="3">
    <source>
        <dbReference type="EMBL" id="CAE8621894.1"/>
    </source>
</evidence>
<gene>
    <name evidence="3" type="ORF">PGLA1383_LOCUS39411</name>
</gene>
<reference evidence="3" key="1">
    <citation type="submission" date="2021-02" db="EMBL/GenBank/DDBJ databases">
        <authorList>
            <person name="Dougan E. K."/>
            <person name="Rhodes N."/>
            <person name="Thang M."/>
            <person name="Chan C."/>
        </authorList>
    </citation>
    <scope>NUCLEOTIDE SEQUENCE</scope>
</reference>
<dbReference type="OMA" id="HAILELW"/>
<dbReference type="OrthoDB" id="265717at2759"/>
<dbReference type="Proteomes" id="UP000654075">
    <property type="component" value="Unassembled WGS sequence"/>
</dbReference>
<feature type="compositionally biased region" description="Low complexity" evidence="1">
    <location>
        <begin position="62"/>
        <end position="73"/>
    </location>
</feature>
<feature type="domain" description="SET" evidence="2">
    <location>
        <begin position="119"/>
        <end position="257"/>
    </location>
</feature>
<dbReference type="Gene3D" id="2.170.270.10">
    <property type="entry name" value="SET domain"/>
    <property type="match status" value="1"/>
</dbReference>
<dbReference type="Pfam" id="PF00856">
    <property type="entry name" value="SET"/>
    <property type="match status" value="1"/>
</dbReference>
<dbReference type="PANTHER" id="PTHR47332:SF4">
    <property type="entry name" value="SET DOMAIN-CONTAINING PROTEIN 5"/>
    <property type="match status" value="1"/>
</dbReference>
<dbReference type="InterPro" id="IPR053185">
    <property type="entry name" value="SET_domain_protein"/>
</dbReference>
<comment type="caution">
    <text evidence="3">The sequence shown here is derived from an EMBL/GenBank/DDBJ whole genome shotgun (WGS) entry which is preliminary data.</text>
</comment>
<feature type="region of interest" description="Disordered" evidence="1">
    <location>
        <begin position="51"/>
        <end position="83"/>
    </location>
</feature>
<sequence length="486" mass="53324">MSDHALVCRLRTLIAVEPGLGYRALHARLKEDPEFPNVGLKRVQSALQQAREVQDDLAGPVDQQQQHQQQQDQLGSPPIDTGGQEGLAEEWHLQLPGAPTAQELQGWRCRGKHFEIKGSCLTLAVIPGRGKGYLAAKSIKKGDILLIETAFCSSTLGPSEFIDMAIQCNRAEDAAFFRDEVMSLTCGASQHHALEDILQNNVYQCSRDCEYSALFVATARFNHACCPNAFVDSTRALAVVRALGDISEGEEVLTSYVPVSDVLEARQSKLATKGFLCACSRCQEEALASPCFLVPCRCGNFQFSMQDDSLPLQECVGCGSPYDRAKSVLNFAEVQQANEFMRTPAAAQSDTRHLVQNLSPLRDLLAVGAQDGAPPANTESIQLLNSLANCHRFCAVHLTGQHHTTAMGEFFACKAQLMHAYELIHGRNTTQRDLSYLINLHRLLNDELAQPSHAILELWKQKLLDACMLQFGQPLLPPGVSADLSK</sequence>
<dbReference type="PANTHER" id="PTHR47332">
    <property type="entry name" value="SET DOMAIN-CONTAINING PROTEIN 5"/>
    <property type="match status" value="1"/>
</dbReference>
<dbReference type="CDD" id="cd20071">
    <property type="entry name" value="SET_SMYD"/>
    <property type="match status" value="1"/>
</dbReference>
<protein>
    <recommendedName>
        <fullName evidence="2">SET domain-containing protein</fullName>
    </recommendedName>
</protein>
<evidence type="ECO:0000256" key="1">
    <source>
        <dbReference type="SAM" id="MobiDB-lite"/>
    </source>
</evidence>
<name>A0A813GCH7_POLGL</name>
<dbReference type="InterPro" id="IPR046341">
    <property type="entry name" value="SET_dom_sf"/>
</dbReference>
<keyword evidence="4" id="KW-1185">Reference proteome</keyword>
<organism evidence="3 4">
    <name type="scientific">Polarella glacialis</name>
    <name type="common">Dinoflagellate</name>
    <dbReference type="NCBI Taxonomy" id="89957"/>
    <lineage>
        <taxon>Eukaryota</taxon>
        <taxon>Sar</taxon>
        <taxon>Alveolata</taxon>
        <taxon>Dinophyceae</taxon>
        <taxon>Suessiales</taxon>
        <taxon>Suessiaceae</taxon>
        <taxon>Polarella</taxon>
    </lineage>
</organism>
<evidence type="ECO:0000313" key="4">
    <source>
        <dbReference type="Proteomes" id="UP000654075"/>
    </source>
</evidence>
<dbReference type="PROSITE" id="PS50280">
    <property type="entry name" value="SET"/>
    <property type="match status" value="1"/>
</dbReference>
<evidence type="ECO:0000259" key="2">
    <source>
        <dbReference type="PROSITE" id="PS50280"/>
    </source>
</evidence>
<proteinExistence type="predicted"/>
<accession>A0A813GCH7</accession>
<dbReference type="AlphaFoldDB" id="A0A813GCH7"/>